<accession>A0A4V2G4V3</accession>
<gene>
    <name evidence="5" type="ORF">BDD14_4011</name>
</gene>
<dbReference type="InterPro" id="IPR036291">
    <property type="entry name" value="NAD(P)-bd_dom_sf"/>
</dbReference>
<evidence type="ECO:0000256" key="3">
    <source>
        <dbReference type="RuleBase" id="RU000363"/>
    </source>
</evidence>
<dbReference type="GO" id="GO:0016491">
    <property type="term" value="F:oxidoreductase activity"/>
    <property type="evidence" value="ECO:0007669"/>
    <property type="project" value="UniProtKB-KW"/>
</dbReference>
<dbReference type="PANTHER" id="PTHR42879:SF2">
    <property type="entry name" value="3-OXOACYL-[ACYL-CARRIER-PROTEIN] REDUCTASE FABG"/>
    <property type="match status" value="1"/>
</dbReference>
<dbReference type="PRINTS" id="PR00080">
    <property type="entry name" value="SDRFAMILY"/>
</dbReference>
<dbReference type="Proteomes" id="UP000292958">
    <property type="component" value="Unassembled WGS sequence"/>
</dbReference>
<protein>
    <submittedName>
        <fullName evidence="5">3-oxoacyl-[acyl-carrier protein] reductase</fullName>
    </submittedName>
</protein>
<dbReference type="Gene3D" id="3.40.50.720">
    <property type="entry name" value="NAD(P)-binding Rossmann-like Domain"/>
    <property type="match status" value="1"/>
</dbReference>
<evidence type="ECO:0000313" key="5">
    <source>
        <dbReference type="EMBL" id="RZU42426.1"/>
    </source>
</evidence>
<keyword evidence="6" id="KW-1185">Reference proteome</keyword>
<evidence type="ECO:0000259" key="4">
    <source>
        <dbReference type="SMART" id="SM00822"/>
    </source>
</evidence>
<dbReference type="FunFam" id="3.40.50.720:FF:000173">
    <property type="entry name" value="3-oxoacyl-[acyl-carrier protein] reductase"/>
    <property type="match status" value="1"/>
</dbReference>
<dbReference type="InterPro" id="IPR050259">
    <property type="entry name" value="SDR"/>
</dbReference>
<dbReference type="GO" id="GO:0032787">
    <property type="term" value="P:monocarboxylic acid metabolic process"/>
    <property type="evidence" value="ECO:0007669"/>
    <property type="project" value="UniProtKB-ARBA"/>
</dbReference>
<evidence type="ECO:0000313" key="6">
    <source>
        <dbReference type="Proteomes" id="UP000292958"/>
    </source>
</evidence>
<dbReference type="PROSITE" id="PS51257">
    <property type="entry name" value="PROKAR_LIPOPROTEIN"/>
    <property type="match status" value="1"/>
</dbReference>
<dbReference type="InterPro" id="IPR002347">
    <property type="entry name" value="SDR_fam"/>
</dbReference>
<dbReference type="InterPro" id="IPR020904">
    <property type="entry name" value="Sc_DH/Rdtase_CS"/>
</dbReference>
<dbReference type="OrthoDB" id="9803333at2"/>
<dbReference type="AlphaFoldDB" id="A0A4V2G4V3"/>
<dbReference type="RefSeq" id="WP_130420233.1">
    <property type="nucleotide sequence ID" value="NZ_SHKW01000001.1"/>
</dbReference>
<dbReference type="PROSITE" id="PS00061">
    <property type="entry name" value="ADH_SHORT"/>
    <property type="match status" value="1"/>
</dbReference>
<dbReference type="SUPFAM" id="SSF51735">
    <property type="entry name" value="NAD(P)-binding Rossmann-fold domains"/>
    <property type="match status" value="1"/>
</dbReference>
<dbReference type="PANTHER" id="PTHR42879">
    <property type="entry name" value="3-OXOACYL-(ACYL-CARRIER-PROTEIN) REDUCTASE"/>
    <property type="match status" value="1"/>
</dbReference>
<organism evidence="5 6">
    <name type="scientific">Edaphobacter modestus</name>
    <dbReference type="NCBI Taxonomy" id="388466"/>
    <lineage>
        <taxon>Bacteria</taxon>
        <taxon>Pseudomonadati</taxon>
        <taxon>Acidobacteriota</taxon>
        <taxon>Terriglobia</taxon>
        <taxon>Terriglobales</taxon>
        <taxon>Acidobacteriaceae</taxon>
        <taxon>Edaphobacter</taxon>
    </lineage>
</organism>
<dbReference type="PRINTS" id="PR00081">
    <property type="entry name" value="GDHRDH"/>
</dbReference>
<proteinExistence type="inferred from homology"/>
<comment type="caution">
    <text evidence="5">The sequence shown here is derived from an EMBL/GenBank/DDBJ whole genome shotgun (WGS) entry which is preliminary data.</text>
</comment>
<comment type="similarity">
    <text evidence="1 3">Belongs to the short-chain dehydrogenases/reductases (SDR) family.</text>
</comment>
<sequence length="247" mass="26369">MESSLKSLTGKTALITGGSRGIGRAAALSLAAQGCDVAVNYLNSEEDATSIVRAIEELGRRAYAFRADVSRQQEVESMVKKVQAELGTIDILVNNAGINPSRPFLELDASDWSRTIETNLTSAFLLSQAVIPAMRQQQWGRLVFISSVAAQTGGVVGPHYAASKAGMLGLMHSYANLLAKEGITSNAIAPALIETEMIRKNKNIRPDLIPVGRFGHAEEVADAIAFIASNGYITGQTLNLNGGWYMS</sequence>
<feature type="domain" description="Ketoreductase" evidence="4">
    <location>
        <begin position="11"/>
        <end position="191"/>
    </location>
</feature>
<dbReference type="SMART" id="SM00822">
    <property type="entry name" value="PKS_KR"/>
    <property type="match status" value="1"/>
</dbReference>
<dbReference type="Pfam" id="PF00106">
    <property type="entry name" value="adh_short"/>
    <property type="match status" value="1"/>
</dbReference>
<dbReference type="EMBL" id="SHKW01000001">
    <property type="protein sequence ID" value="RZU42426.1"/>
    <property type="molecule type" value="Genomic_DNA"/>
</dbReference>
<name>A0A4V2G4V3_9BACT</name>
<reference evidence="5 6" key="1">
    <citation type="submission" date="2019-02" db="EMBL/GenBank/DDBJ databases">
        <title>Genomic Encyclopedia of Archaeal and Bacterial Type Strains, Phase II (KMG-II): from individual species to whole genera.</title>
        <authorList>
            <person name="Goeker M."/>
        </authorList>
    </citation>
    <scope>NUCLEOTIDE SEQUENCE [LARGE SCALE GENOMIC DNA]</scope>
    <source>
        <strain evidence="5 6">DSM 18101</strain>
    </source>
</reference>
<keyword evidence="2" id="KW-0560">Oxidoreductase</keyword>
<dbReference type="InterPro" id="IPR057326">
    <property type="entry name" value="KR_dom"/>
</dbReference>
<evidence type="ECO:0000256" key="1">
    <source>
        <dbReference type="ARBA" id="ARBA00006484"/>
    </source>
</evidence>
<evidence type="ECO:0000256" key="2">
    <source>
        <dbReference type="ARBA" id="ARBA00023002"/>
    </source>
</evidence>